<dbReference type="OrthoDB" id="418757at2759"/>
<dbReference type="AlphaFoldDB" id="A0A7J0E5X9"/>
<evidence type="ECO:0000313" key="1">
    <source>
        <dbReference type="EMBL" id="GFY81077.1"/>
    </source>
</evidence>
<dbReference type="Pfam" id="PF14223">
    <property type="entry name" value="Retrotran_gag_2"/>
    <property type="match status" value="1"/>
</dbReference>
<accession>A0A7J0E5X9</accession>
<comment type="caution">
    <text evidence="1">The sequence shown here is derived from an EMBL/GenBank/DDBJ whole genome shotgun (WGS) entry which is preliminary data.</text>
</comment>
<evidence type="ECO:0000313" key="2">
    <source>
        <dbReference type="Proteomes" id="UP000585474"/>
    </source>
</evidence>
<protein>
    <submittedName>
        <fullName evidence="1">Uncharacterized protein</fullName>
    </submittedName>
</protein>
<gene>
    <name evidence="1" type="ORF">Acr_01g0008860</name>
</gene>
<dbReference type="Proteomes" id="UP000585474">
    <property type="component" value="Unassembled WGS sequence"/>
</dbReference>
<organism evidence="1 2">
    <name type="scientific">Actinidia rufa</name>
    <dbReference type="NCBI Taxonomy" id="165716"/>
    <lineage>
        <taxon>Eukaryota</taxon>
        <taxon>Viridiplantae</taxon>
        <taxon>Streptophyta</taxon>
        <taxon>Embryophyta</taxon>
        <taxon>Tracheophyta</taxon>
        <taxon>Spermatophyta</taxon>
        <taxon>Magnoliopsida</taxon>
        <taxon>eudicotyledons</taxon>
        <taxon>Gunneridae</taxon>
        <taxon>Pentapetalae</taxon>
        <taxon>asterids</taxon>
        <taxon>Ericales</taxon>
        <taxon>Actinidiaceae</taxon>
        <taxon>Actinidia</taxon>
    </lineage>
</organism>
<name>A0A7J0E5X9_9ERIC</name>
<dbReference type="EMBL" id="BJWL01000001">
    <property type="protein sequence ID" value="GFY81077.1"/>
    <property type="molecule type" value="Genomic_DNA"/>
</dbReference>
<keyword evidence="2" id="KW-1185">Reference proteome</keyword>
<reference evidence="1 2" key="1">
    <citation type="submission" date="2019-07" db="EMBL/GenBank/DDBJ databases">
        <title>De Novo Assembly of kiwifruit Actinidia rufa.</title>
        <authorList>
            <person name="Sugita-Konishi S."/>
            <person name="Sato K."/>
            <person name="Mori E."/>
            <person name="Abe Y."/>
            <person name="Kisaki G."/>
            <person name="Hamano K."/>
            <person name="Suezawa K."/>
            <person name="Otani M."/>
            <person name="Fukuda T."/>
            <person name="Manabe T."/>
            <person name="Gomi K."/>
            <person name="Tabuchi M."/>
            <person name="Akimitsu K."/>
            <person name="Kataoka I."/>
        </authorList>
    </citation>
    <scope>NUCLEOTIDE SEQUENCE [LARGE SCALE GENOMIC DNA]</scope>
    <source>
        <strain evidence="2">cv. Fuchu</strain>
    </source>
</reference>
<sequence>MRQKQGARPLTRAHAPCGEEAMRHAPERVMRTPRQLRPLTAQEPSAYELWIKLEEMYQSKTSQNKALLMRRLVNLTLQRDTTMAEHTSEFQNLINQLTSVDLQFDNEMQALLLLSSLPESWETLEEHIKRDCPKYKAHDQSSEAATITVMAVDESNVLLAHARDVYGWRITQLAGLLANDQSSSAWETRVVCTREEKWSHDNSQSDVLCGTPWWGMWHTLVGVARHLDEKSYGGARSEAVRKDNLKTSDYPPVGWRGRLLSPAHLDLFKPTWMSPSPVAKPKPNWSSYGVSM</sequence>
<proteinExistence type="predicted"/>